<feature type="signal peptide" evidence="1">
    <location>
        <begin position="1"/>
        <end position="21"/>
    </location>
</feature>
<feature type="chain" id="PRO_5036211975" evidence="1">
    <location>
        <begin position="22"/>
        <end position="161"/>
    </location>
</feature>
<evidence type="ECO:0000313" key="3">
    <source>
        <dbReference type="Proteomes" id="UP000728032"/>
    </source>
</evidence>
<sequence>MVKVYVAVILLISVYLHCADAQDCKCGMTLGRFCGSRRDVSTYLSGSGCDENALYECRFQGSVPVLIAKCPHQACLRNVPDGTDVCLVTDCKCGAELGRICGTRRNVKVNGTEPYLSGKGCLENAVYECRVRHGHPVLIADCPTEACQQNEVAAHDVCLLK</sequence>
<organism evidence="2">
    <name type="scientific">Oppiella nova</name>
    <dbReference type="NCBI Taxonomy" id="334625"/>
    <lineage>
        <taxon>Eukaryota</taxon>
        <taxon>Metazoa</taxon>
        <taxon>Ecdysozoa</taxon>
        <taxon>Arthropoda</taxon>
        <taxon>Chelicerata</taxon>
        <taxon>Arachnida</taxon>
        <taxon>Acari</taxon>
        <taxon>Acariformes</taxon>
        <taxon>Sarcoptiformes</taxon>
        <taxon>Oribatida</taxon>
        <taxon>Brachypylina</taxon>
        <taxon>Oppioidea</taxon>
        <taxon>Oppiidae</taxon>
        <taxon>Oppiella</taxon>
    </lineage>
</organism>
<gene>
    <name evidence="2" type="ORF">ONB1V03_LOCUS15421</name>
</gene>
<proteinExistence type="predicted"/>
<evidence type="ECO:0000256" key="1">
    <source>
        <dbReference type="SAM" id="SignalP"/>
    </source>
</evidence>
<dbReference type="Proteomes" id="UP000728032">
    <property type="component" value="Unassembled WGS sequence"/>
</dbReference>
<reference evidence="2" key="1">
    <citation type="submission" date="2020-11" db="EMBL/GenBank/DDBJ databases">
        <authorList>
            <person name="Tran Van P."/>
        </authorList>
    </citation>
    <scope>NUCLEOTIDE SEQUENCE</scope>
</reference>
<protein>
    <submittedName>
        <fullName evidence="2">Uncharacterized protein</fullName>
    </submittedName>
</protein>
<keyword evidence="3" id="KW-1185">Reference proteome</keyword>
<dbReference type="AlphaFoldDB" id="A0A7R9QUG2"/>
<evidence type="ECO:0000313" key="2">
    <source>
        <dbReference type="EMBL" id="CAD7658801.1"/>
    </source>
</evidence>
<keyword evidence="1" id="KW-0732">Signal</keyword>
<name>A0A7R9QUG2_9ACAR</name>
<dbReference type="EMBL" id="OC930685">
    <property type="protein sequence ID" value="CAD7658801.1"/>
    <property type="molecule type" value="Genomic_DNA"/>
</dbReference>
<dbReference type="EMBL" id="CAJPVJ010015860">
    <property type="protein sequence ID" value="CAG2175987.1"/>
    <property type="molecule type" value="Genomic_DNA"/>
</dbReference>
<accession>A0A7R9QUG2</accession>